<dbReference type="InParanoid" id="A0A409VUI2"/>
<dbReference type="Proteomes" id="UP000283269">
    <property type="component" value="Unassembled WGS sequence"/>
</dbReference>
<dbReference type="PANTHER" id="PTHR10366:SF564">
    <property type="entry name" value="STEROL-4-ALPHA-CARBOXYLATE 3-DEHYDROGENASE, DECARBOXYLATING"/>
    <property type="match status" value="1"/>
</dbReference>
<protein>
    <recommendedName>
        <fullName evidence="3">NAD-dependent epimerase/dehydratase domain-containing protein</fullName>
    </recommendedName>
</protein>
<name>A0A409VUI2_PSICY</name>
<dbReference type="GO" id="GO:0016616">
    <property type="term" value="F:oxidoreductase activity, acting on the CH-OH group of donors, NAD or NADP as acceptor"/>
    <property type="evidence" value="ECO:0007669"/>
    <property type="project" value="TreeGrafter"/>
</dbReference>
<gene>
    <name evidence="4" type="ORF">CVT25_002473</name>
</gene>
<accession>A0A409VUI2</accession>
<evidence type="ECO:0000313" key="5">
    <source>
        <dbReference type="Proteomes" id="UP000283269"/>
    </source>
</evidence>
<keyword evidence="1" id="KW-0560">Oxidoreductase</keyword>
<dbReference type="OrthoDB" id="2735536at2759"/>
<keyword evidence="5" id="KW-1185">Reference proteome</keyword>
<dbReference type="Pfam" id="PF01370">
    <property type="entry name" value="Epimerase"/>
    <property type="match status" value="1"/>
</dbReference>
<evidence type="ECO:0000313" key="4">
    <source>
        <dbReference type="EMBL" id="PPQ69915.1"/>
    </source>
</evidence>
<dbReference type="InterPro" id="IPR001509">
    <property type="entry name" value="Epimerase_deHydtase"/>
</dbReference>
<comment type="caution">
    <text evidence="4">The sequence shown here is derived from an EMBL/GenBank/DDBJ whole genome shotgun (WGS) entry which is preliminary data.</text>
</comment>
<dbReference type="FunCoup" id="A0A409VUI2">
    <property type="interactions" value="66"/>
</dbReference>
<comment type="similarity">
    <text evidence="2">Belongs to the NAD(P)-dependent epimerase/dehydratase family. Dihydroflavonol-4-reductase subfamily.</text>
</comment>
<feature type="domain" description="NAD-dependent epimerase/dehydratase" evidence="3">
    <location>
        <begin position="12"/>
        <end position="268"/>
    </location>
</feature>
<reference evidence="4 5" key="1">
    <citation type="journal article" date="2018" name="Evol. Lett.">
        <title>Horizontal gene cluster transfer increased hallucinogenic mushroom diversity.</title>
        <authorList>
            <person name="Reynolds H.T."/>
            <person name="Vijayakumar V."/>
            <person name="Gluck-Thaler E."/>
            <person name="Korotkin H.B."/>
            <person name="Matheny P.B."/>
            <person name="Slot J.C."/>
        </authorList>
    </citation>
    <scope>NUCLEOTIDE SEQUENCE [LARGE SCALE GENOMIC DNA]</scope>
    <source>
        <strain evidence="4 5">2631</strain>
    </source>
</reference>
<dbReference type="Gene3D" id="3.40.50.720">
    <property type="entry name" value="NAD(P)-binding Rossmann-like Domain"/>
    <property type="match status" value="2"/>
</dbReference>
<evidence type="ECO:0000259" key="3">
    <source>
        <dbReference type="Pfam" id="PF01370"/>
    </source>
</evidence>
<organism evidence="4 5">
    <name type="scientific">Psilocybe cyanescens</name>
    <dbReference type="NCBI Taxonomy" id="93625"/>
    <lineage>
        <taxon>Eukaryota</taxon>
        <taxon>Fungi</taxon>
        <taxon>Dikarya</taxon>
        <taxon>Basidiomycota</taxon>
        <taxon>Agaricomycotina</taxon>
        <taxon>Agaricomycetes</taxon>
        <taxon>Agaricomycetidae</taxon>
        <taxon>Agaricales</taxon>
        <taxon>Agaricineae</taxon>
        <taxon>Strophariaceae</taxon>
        <taxon>Psilocybe</taxon>
    </lineage>
</organism>
<dbReference type="InterPro" id="IPR050425">
    <property type="entry name" value="NAD(P)_dehydrat-like"/>
</dbReference>
<sequence>MPIVQANTGAKVLVTGANGYVAMGVVQELLEQGFTVRGAVRSRIKGKQMKDIFSKYGDRFEWVVVEDITKEGAFDEAVKDVDAVEHTASPVPGHLPDEDPDGIYIKPAVQGTLSILNSIQKHGPNVKRVVMTSSLAALMRTVDGPTALDENDWGDEYVEIVGKRGKEASVSEKYFASKTLSERAAWDFYEKHKAEGGWDLVVINPSHPLLQDFRSLDEVTRSIQFWYEYMSLEQPEENLKMTCVYVDVRDIAAAHVEALKKQGAAGHRIIVSAGSTTWQDIKNFVFAHKPEYFASGILKRGIPELKAEALLTLNSTKAQNILGIKYKSFEETTLSTLAEFEKRGFFVTVFVTRANGYLAMWVTRLFSERGYAIRGTEDKDNYVKKYLDSIGLSDKFEAFIVNDIVNRHASTLLSNYGTTMSLQEIPGPRKRCQILRHRSTFVRRSGTCFDLLEYLNRAVEKLIAFQHTGGYIWEEWLAAGNALSPLRVSHKLSIGYPETLYSKPVSKILFDTSKEARILGIKYHSKLKTLRTS</sequence>
<dbReference type="SUPFAM" id="SSF51735">
    <property type="entry name" value="NAD(P)-binding Rossmann-fold domains"/>
    <property type="match status" value="1"/>
</dbReference>
<dbReference type="STRING" id="93625.A0A409VUI2"/>
<dbReference type="PANTHER" id="PTHR10366">
    <property type="entry name" value="NAD DEPENDENT EPIMERASE/DEHYDRATASE"/>
    <property type="match status" value="1"/>
</dbReference>
<dbReference type="InterPro" id="IPR036291">
    <property type="entry name" value="NAD(P)-bd_dom_sf"/>
</dbReference>
<evidence type="ECO:0000256" key="1">
    <source>
        <dbReference type="ARBA" id="ARBA00023002"/>
    </source>
</evidence>
<dbReference type="AlphaFoldDB" id="A0A409VUI2"/>
<dbReference type="EMBL" id="NHYD01003920">
    <property type="protein sequence ID" value="PPQ69915.1"/>
    <property type="molecule type" value="Genomic_DNA"/>
</dbReference>
<proteinExistence type="inferred from homology"/>
<evidence type="ECO:0000256" key="2">
    <source>
        <dbReference type="ARBA" id="ARBA00023445"/>
    </source>
</evidence>